<dbReference type="EMBL" id="CP086714">
    <property type="protein sequence ID" value="WOO77777.1"/>
    <property type="molecule type" value="Genomic_DNA"/>
</dbReference>
<comment type="similarity">
    <text evidence="2">Belongs to the AB hydrolase superfamily. Lipase family. Class 3 subfamily.</text>
</comment>
<evidence type="ECO:0000256" key="5">
    <source>
        <dbReference type="SAM" id="SignalP"/>
    </source>
</evidence>
<dbReference type="CDD" id="cd00519">
    <property type="entry name" value="Lipase_3"/>
    <property type="match status" value="1"/>
</dbReference>
<dbReference type="RefSeq" id="XP_062623809.1">
    <property type="nucleotide sequence ID" value="XM_062767828.1"/>
</dbReference>
<gene>
    <name evidence="7" type="primary">LIP_3</name>
    <name evidence="7" type="ORF">LOC62_01G001342</name>
</gene>
<accession>A0AAF0Y1T0</accession>
<keyword evidence="1" id="KW-1015">Disulfide bond</keyword>
<evidence type="ECO:0000259" key="6">
    <source>
        <dbReference type="Pfam" id="PF01764"/>
    </source>
</evidence>
<dbReference type="PANTHER" id="PTHR45856">
    <property type="entry name" value="ALPHA/BETA-HYDROLASES SUPERFAMILY PROTEIN"/>
    <property type="match status" value="1"/>
</dbReference>
<dbReference type="Gene3D" id="3.40.50.1820">
    <property type="entry name" value="alpha/beta hydrolase"/>
    <property type="match status" value="1"/>
</dbReference>
<dbReference type="GeneID" id="87804598"/>
<dbReference type="Proteomes" id="UP000827549">
    <property type="component" value="Chromosome 1"/>
</dbReference>
<dbReference type="Pfam" id="PF01764">
    <property type="entry name" value="Lipase_3"/>
    <property type="match status" value="1"/>
</dbReference>
<keyword evidence="8" id="KW-1185">Reference proteome</keyword>
<keyword evidence="5" id="KW-0732">Signal</keyword>
<evidence type="ECO:0000256" key="4">
    <source>
        <dbReference type="ARBA" id="ARBA00048461"/>
    </source>
</evidence>
<dbReference type="SUPFAM" id="SSF53474">
    <property type="entry name" value="alpha/beta-Hydrolases"/>
    <property type="match status" value="1"/>
</dbReference>
<feature type="chain" id="PRO_5042124933" evidence="5">
    <location>
        <begin position="19"/>
        <end position="313"/>
    </location>
</feature>
<comment type="catalytic activity">
    <reaction evidence="4">
        <text>a monoacylglycerol + H2O = glycerol + a fatty acid + H(+)</text>
        <dbReference type="Rhea" id="RHEA:15245"/>
        <dbReference type="ChEBI" id="CHEBI:15377"/>
        <dbReference type="ChEBI" id="CHEBI:15378"/>
        <dbReference type="ChEBI" id="CHEBI:17408"/>
        <dbReference type="ChEBI" id="CHEBI:17754"/>
        <dbReference type="ChEBI" id="CHEBI:28868"/>
    </reaction>
</comment>
<dbReference type="AlphaFoldDB" id="A0AAF0Y1T0"/>
<feature type="domain" description="Fungal lipase-type" evidence="6">
    <location>
        <begin position="104"/>
        <end position="243"/>
    </location>
</feature>
<dbReference type="InterPro" id="IPR029058">
    <property type="entry name" value="AB_hydrolase_fold"/>
</dbReference>
<evidence type="ECO:0000256" key="1">
    <source>
        <dbReference type="ARBA" id="ARBA00023157"/>
    </source>
</evidence>
<name>A0AAF0Y1T0_9TREE</name>
<evidence type="ECO:0000313" key="8">
    <source>
        <dbReference type="Proteomes" id="UP000827549"/>
    </source>
</evidence>
<evidence type="ECO:0000313" key="7">
    <source>
        <dbReference type="EMBL" id="WOO77777.1"/>
    </source>
</evidence>
<protein>
    <submittedName>
        <fullName evidence="7">Lipase</fullName>
    </submittedName>
</protein>
<feature type="signal peptide" evidence="5">
    <location>
        <begin position="1"/>
        <end position="18"/>
    </location>
</feature>
<dbReference type="InterPro" id="IPR051218">
    <property type="entry name" value="Sec_MonoDiacylglyc_Lipase"/>
</dbReference>
<evidence type="ECO:0000256" key="3">
    <source>
        <dbReference type="ARBA" id="ARBA00047591"/>
    </source>
</evidence>
<dbReference type="PANTHER" id="PTHR45856:SF25">
    <property type="entry name" value="FUNGAL LIPASE-LIKE DOMAIN-CONTAINING PROTEIN"/>
    <property type="match status" value="1"/>
</dbReference>
<evidence type="ECO:0000256" key="2">
    <source>
        <dbReference type="ARBA" id="ARBA00043996"/>
    </source>
</evidence>
<dbReference type="GO" id="GO:0006629">
    <property type="term" value="P:lipid metabolic process"/>
    <property type="evidence" value="ECO:0007669"/>
    <property type="project" value="InterPro"/>
</dbReference>
<dbReference type="InterPro" id="IPR002921">
    <property type="entry name" value="Fungal_lipase-type"/>
</dbReference>
<sequence length="313" mass="32589">MLRTTFLALAAAAGLATAAPVERATAAPIEERGGAWTLSADVVAAWKPLAHYAAAVYCDPGTIWSWSCGTHCDSTGQLNVLATGGDNGYNPYYYVGTNGSHVIVSIAGTNPASVSSVGVDIDFPLTNVDSKYFPSASGVQVHEGFYGAFTRMAGGIAPAVQNAVNSGTNQVLVVGHSLGGAQGHLVATYLQKLLGSRATVTARLFASPRVGNQAWANYVDSTLGNRAQHMVNNNDVVPQLPPADWGFQQSSNEIWIVTPGGSQYRACPGQENQSCQDGLGIVGAVANFAQYLDVAVHLGPYVGVWLSSLECAA</sequence>
<comment type="catalytic activity">
    <reaction evidence="3">
        <text>a diacylglycerol + H2O = a monoacylglycerol + a fatty acid + H(+)</text>
        <dbReference type="Rhea" id="RHEA:32731"/>
        <dbReference type="ChEBI" id="CHEBI:15377"/>
        <dbReference type="ChEBI" id="CHEBI:15378"/>
        <dbReference type="ChEBI" id="CHEBI:17408"/>
        <dbReference type="ChEBI" id="CHEBI:18035"/>
        <dbReference type="ChEBI" id="CHEBI:28868"/>
    </reaction>
</comment>
<proteinExistence type="inferred from homology"/>
<reference evidence="7" key="1">
    <citation type="submission" date="2023-10" db="EMBL/GenBank/DDBJ databases">
        <authorList>
            <person name="Noh H."/>
        </authorList>
    </citation>
    <scope>NUCLEOTIDE SEQUENCE</scope>
    <source>
        <strain evidence="7">DUCC4014</strain>
    </source>
</reference>
<organism evidence="7 8">
    <name type="scientific">Vanrija pseudolonga</name>
    <dbReference type="NCBI Taxonomy" id="143232"/>
    <lineage>
        <taxon>Eukaryota</taxon>
        <taxon>Fungi</taxon>
        <taxon>Dikarya</taxon>
        <taxon>Basidiomycota</taxon>
        <taxon>Agaricomycotina</taxon>
        <taxon>Tremellomycetes</taxon>
        <taxon>Trichosporonales</taxon>
        <taxon>Trichosporonaceae</taxon>
        <taxon>Vanrija</taxon>
    </lineage>
</organism>